<dbReference type="RefSeq" id="WP_063556158.1">
    <property type="nucleotide sequence ID" value="NZ_LITT01000035.1"/>
</dbReference>
<dbReference type="OrthoDB" id="9794626at2"/>
<comment type="subcellular location">
    <subcellularLocation>
        <location evidence="2 19">Cell membrane</location>
        <topology evidence="2 19">Multi-pass membrane protein</topology>
    </subcellularLocation>
</comment>
<keyword evidence="10 19" id="KW-0812">Transmembrane</keyword>
<accession>A0A162L604</accession>
<dbReference type="GO" id="GO:0008818">
    <property type="term" value="F:cobalamin 5'-phosphate synthase activity"/>
    <property type="evidence" value="ECO:0007669"/>
    <property type="project" value="UniProtKB-UniRule"/>
</dbReference>
<comment type="pathway">
    <text evidence="3 19">Cofactor biosynthesis; adenosylcobalamin biosynthesis; adenosylcobalamin from cob(II)yrinate a,c-diamide: step 7/7.</text>
</comment>
<feature type="transmembrane region" description="Helical" evidence="19">
    <location>
        <begin position="199"/>
        <end position="219"/>
    </location>
</feature>
<organism evidence="20 21">
    <name type="scientific">Clostridium ljungdahlii</name>
    <dbReference type="NCBI Taxonomy" id="1538"/>
    <lineage>
        <taxon>Bacteria</taxon>
        <taxon>Bacillati</taxon>
        <taxon>Bacillota</taxon>
        <taxon>Clostridia</taxon>
        <taxon>Eubacteriales</taxon>
        <taxon>Clostridiaceae</taxon>
        <taxon>Clostridium</taxon>
    </lineage>
</organism>
<dbReference type="Proteomes" id="UP000077407">
    <property type="component" value="Unassembled WGS sequence"/>
</dbReference>
<dbReference type="GO" id="GO:0009236">
    <property type="term" value="P:cobalamin biosynthetic process"/>
    <property type="evidence" value="ECO:0007669"/>
    <property type="project" value="UniProtKB-UniRule"/>
</dbReference>
<keyword evidence="11 19" id="KW-0460">Magnesium</keyword>
<keyword evidence="9 19" id="KW-0808">Transferase</keyword>
<keyword evidence="13 19" id="KW-0472">Membrane</keyword>
<dbReference type="PANTHER" id="PTHR34148:SF1">
    <property type="entry name" value="ADENOSYLCOBINAMIDE-GDP RIBAZOLETRANSFERASE"/>
    <property type="match status" value="1"/>
</dbReference>
<protein>
    <recommendedName>
        <fullName evidence="6 19">Adenosylcobinamide-GDP ribazoletransferase</fullName>
        <ecNumber evidence="5 19">2.7.8.26</ecNumber>
    </recommendedName>
    <alternativeName>
        <fullName evidence="16 19">Cobalamin synthase</fullName>
    </alternativeName>
    <alternativeName>
        <fullName evidence="15 19">Cobalamin-5'-phosphate synthase</fullName>
    </alternativeName>
</protein>
<evidence type="ECO:0000256" key="7">
    <source>
        <dbReference type="ARBA" id="ARBA00022475"/>
    </source>
</evidence>
<evidence type="ECO:0000256" key="2">
    <source>
        <dbReference type="ARBA" id="ARBA00004651"/>
    </source>
</evidence>
<comment type="cofactor">
    <cofactor evidence="1 19">
        <name>Mg(2+)</name>
        <dbReference type="ChEBI" id="CHEBI:18420"/>
    </cofactor>
</comment>
<name>A0A162L604_9CLOT</name>
<feature type="transmembrane region" description="Helical" evidence="19">
    <location>
        <begin position="135"/>
        <end position="157"/>
    </location>
</feature>
<evidence type="ECO:0000256" key="19">
    <source>
        <dbReference type="HAMAP-Rule" id="MF_00719"/>
    </source>
</evidence>
<comment type="similarity">
    <text evidence="4 19">Belongs to the CobS family.</text>
</comment>
<feature type="transmembrane region" description="Helical" evidence="19">
    <location>
        <begin position="169"/>
        <end position="193"/>
    </location>
</feature>
<evidence type="ECO:0000256" key="9">
    <source>
        <dbReference type="ARBA" id="ARBA00022679"/>
    </source>
</evidence>
<evidence type="ECO:0000256" key="14">
    <source>
        <dbReference type="ARBA" id="ARBA00025228"/>
    </source>
</evidence>
<evidence type="ECO:0000256" key="15">
    <source>
        <dbReference type="ARBA" id="ARBA00032605"/>
    </source>
</evidence>
<dbReference type="EMBL" id="LITT01000035">
    <property type="protein sequence ID" value="OAA84888.1"/>
    <property type="molecule type" value="Genomic_DNA"/>
</dbReference>
<reference evidence="20 21" key="1">
    <citation type="journal article" date="2015" name="Biotechnol. Bioeng.">
        <title>Genome sequence and phenotypic characterization of Caulobacter segnis.</title>
        <authorList>
            <person name="Patel S."/>
            <person name="Fletcher B."/>
            <person name="Scott D.C."/>
            <person name="Ely B."/>
        </authorList>
    </citation>
    <scope>NUCLEOTIDE SEQUENCE [LARGE SCALE GENOMIC DNA]</scope>
    <source>
        <strain evidence="20 21">ERI-2</strain>
    </source>
</reference>
<evidence type="ECO:0000256" key="6">
    <source>
        <dbReference type="ARBA" id="ARBA00015850"/>
    </source>
</evidence>
<dbReference type="GO" id="GO:0005886">
    <property type="term" value="C:plasma membrane"/>
    <property type="evidence" value="ECO:0007669"/>
    <property type="project" value="UniProtKB-SubCell"/>
</dbReference>
<evidence type="ECO:0000256" key="1">
    <source>
        <dbReference type="ARBA" id="ARBA00001946"/>
    </source>
</evidence>
<dbReference type="EC" id="2.7.8.26" evidence="5 19"/>
<comment type="catalytic activity">
    <reaction evidence="17 19">
        <text>alpha-ribazole + adenosylcob(III)inamide-GDP = adenosylcob(III)alamin + GMP + H(+)</text>
        <dbReference type="Rhea" id="RHEA:16049"/>
        <dbReference type="ChEBI" id="CHEBI:10329"/>
        <dbReference type="ChEBI" id="CHEBI:15378"/>
        <dbReference type="ChEBI" id="CHEBI:18408"/>
        <dbReference type="ChEBI" id="CHEBI:58115"/>
        <dbReference type="ChEBI" id="CHEBI:60487"/>
        <dbReference type="EC" id="2.7.8.26"/>
    </reaction>
</comment>
<evidence type="ECO:0000256" key="12">
    <source>
        <dbReference type="ARBA" id="ARBA00022989"/>
    </source>
</evidence>
<dbReference type="InterPro" id="IPR003805">
    <property type="entry name" value="CobS"/>
</dbReference>
<evidence type="ECO:0000256" key="17">
    <source>
        <dbReference type="ARBA" id="ARBA00048623"/>
    </source>
</evidence>
<evidence type="ECO:0000256" key="18">
    <source>
        <dbReference type="ARBA" id="ARBA00049504"/>
    </source>
</evidence>
<proteinExistence type="inferred from homology"/>
<feature type="transmembrane region" description="Helical" evidence="19">
    <location>
        <begin position="34"/>
        <end position="52"/>
    </location>
</feature>
<dbReference type="UniPathway" id="UPA00148">
    <property type="reaction ID" value="UER00238"/>
</dbReference>
<evidence type="ECO:0000256" key="3">
    <source>
        <dbReference type="ARBA" id="ARBA00004663"/>
    </source>
</evidence>
<dbReference type="HAMAP" id="MF_00719">
    <property type="entry name" value="CobS"/>
    <property type="match status" value="1"/>
</dbReference>
<evidence type="ECO:0000256" key="4">
    <source>
        <dbReference type="ARBA" id="ARBA00010561"/>
    </source>
</evidence>
<dbReference type="PANTHER" id="PTHR34148">
    <property type="entry name" value="ADENOSYLCOBINAMIDE-GDP RIBAZOLETRANSFERASE"/>
    <property type="match status" value="1"/>
</dbReference>
<evidence type="ECO:0000256" key="11">
    <source>
        <dbReference type="ARBA" id="ARBA00022842"/>
    </source>
</evidence>
<keyword evidence="12 19" id="KW-1133">Transmembrane helix</keyword>
<evidence type="ECO:0000256" key="10">
    <source>
        <dbReference type="ARBA" id="ARBA00022692"/>
    </source>
</evidence>
<dbReference type="GO" id="GO:0051073">
    <property type="term" value="F:adenosylcobinamide-GDP ribazoletransferase activity"/>
    <property type="evidence" value="ECO:0007669"/>
    <property type="project" value="UniProtKB-UniRule"/>
</dbReference>
<evidence type="ECO:0000256" key="13">
    <source>
        <dbReference type="ARBA" id="ARBA00023136"/>
    </source>
</evidence>
<keyword evidence="8 19" id="KW-0169">Cobalamin biosynthesis</keyword>
<comment type="function">
    <text evidence="14 19">Joins adenosylcobinamide-GDP and alpha-ribazole to generate adenosylcobalamin (Ado-cobalamin). Also synthesizes adenosylcobalamin 5'-phosphate from adenosylcobinamide-GDP and alpha-ribazole 5'-phosphate.</text>
</comment>
<gene>
    <name evidence="19 20" type="primary">cobS</name>
    <name evidence="20" type="ORF">WY13_02791</name>
</gene>
<comment type="caution">
    <text evidence="20">The sequence shown here is derived from an EMBL/GenBank/DDBJ whole genome shotgun (WGS) entry which is preliminary data.</text>
</comment>
<evidence type="ECO:0000313" key="21">
    <source>
        <dbReference type="Proteomes" id="UP000077407"/>
    </source>
</evidence>
<dbReference type="PATRIC" id="fig|1538.10.peg.2690"/>
<dbReference type="NCBIfam" id="TIGR00317">
    <property type="entry name" value="cobS"/>
    <property type="match status" value="1"/>
</dbReference>
<feature type="transmembrane region" description="Helical" evidence="19">
    <location>
        <begin position="58"/>
        <end position="80"/>
    </location>
</feature>
<evidence type="ECO:0000256" key="5">
    <source>
        <dbReference type="ARBA" id="ARBA00013200"/>
    </source>
</evidence>
<evidence type="ECO:0000313" key="20">
    <source>
        <dbReference type="EMBL" id="OAA84888.1"/>
    </source>
</evidence>
<dbReference type="AlphaFoldDB" id="A0A162L604"/>
<dbReference type="Pfam" id="PF02654">
    <property type="entry name" value="CobS"/>
    <property type="match status" value="1"/>
</dbReference>
<sequence length="254" mass="27891">MKNLINDFFLMVQFMTRIPINKSFSCEQENFRRGTVFMPVIGLLVGGIQWIVYKLCIMVLPVNVSVAIILLLGIMLTGALHLDGLGDMSDGFFAFKGNDKIIEIMKDSRIGTYACATIVMDIILKYSLLCSIVPIFSFIIIAAPVIGRFSIVFIAFIGRTAKKTGTGNFFIGNIGKLQMFLALVVTVAILFCICGMNPKYIVVMIFAALIMAILINVFCNKKIGGLTGDLFGADNEMVEILTMLIASVIITKVL</sequence>
<keyword evidence="7 19" id="KW-1003">Cell membrane</keyword>
<evidence type="ECO:0000256" key="16">
    <source>
        <dbReference type="ARBA" id="ARBA00032853"/>
    </source>
</evidence>
<evidence type="ECO:0000256" key="8">
    <source>
        <dbReference type="ARBA" id="ARBA00022573"/>
    </source>
</evidence>
<comment type="catalytic activity">
    <reaction evidence="18 19">
        <text>alpha-ribazole 5'-phosphate + adenosylcob(III)inamide-GDP = adenosylcob(III)alamin 5'-phosphate + GMP + H(+)</text>
        <dbReference type="Rhea" id="RHEA:23560"/>
        <dbReference type="ChEBI" id="CHEBI:15378"/>
        <dbReference type="ChEBI" id="CHEBI:57918"/>
        <dbReference type="ChEBI" id="CHEBI:58115"/>
        <dbReference type="ChEBI" id="CHEBI:60487"/>
        <dbReference type="ChEBI" id="CHEBI:60493"/>
        <dbReference type="EC" id="2.7.8.26"/>
    </reaction>
</comment>